<feature type="binding site" evidence="9">
    <location>
        <begin position="413"/>
        <end position="416"/>
    </location>
    <ligand>
        <name>ATP</name>
        <dbReference type="ChEBI" id="CHEBI:30616"/>
    </ligand>
</feature>
<dbReference type="InterPro" id="IPR045864">
    <property type="entry name" value="aa-tRNA-synth_II/BPL/LPL"/>
</dbReference>
<dbReference type="PRINTS" id="PR01042">
    <property type="entry name" value="TRNASYNTHASP"/>
</dbReference>
<feature type="binding site" evidence="9">
    <location>
        <position position="365"/>
    </location>
    <ligand>
        <name>ATP</name>
        <dbReference type="ChEBI" id="CHEBI:30616"/>
    </ligand>
</feature>
<dbReference type="SUPFAM" id="SSF50249">
    <property type="entry name" value="Nucleic acid-binding proteins"/>
    <property type="match status" value="1"/>
</dbReference>
<keyword evidence="9" id="KW-0479">Metal-binding</keyword>
<organism evidence="11 12">
    <name type="scientific">Aeropyrum pernix</name>
    <dbReference type="NCBI Taxonomy" id="56636"/>
    <lineage>
        <taxon>Archaea</taxon>
        <taxon>Thermoproteota</taxon>
        <taxon>Thermoprotei</taxon>
        <taxon>Desulfurococcales</taxon>
        <taxon>Desulfurococcaceae</taxon>
        <taxon>Aeropyrum</taxon>
    </lineage>
</organism>
<dbReference type="GO" id="GO:0006422">
    <property type="term" value="P:aspartyl-tRNA aminoacylation"/>
    <property type="evidence" value="ECO:0007669"/>
    <property type="project" value="UniProtKB-UniRule"/>
</dbReference>
<keyword evidence="4 9" id="KW-0436">Ligase</keyword>
<evidence type="ECO:0000256" key="7">
    <source>
        <dbReference type="ARBA" id="ARBA00022917"/>
    </source>
</evidence>
<dbReference type="Proteomes" id="UP000291213">
    <property type="component" value="Unassembled WGS sequence"/>
</dbReference>
<dbReference type="CDD" id="cd00776">
    <property type="entry name" value="AsxRS_core"/>
    <property type="match status" value="1"/>
</dbReference>
<dbReference type="NCBIfam" id="NF003483">
    <property type="entry name" value="PRK05159.1"/>
    <property type="match status" value="1"/>
</dbReference>
<dbReference type="EMBL" id="BDMD01000071">
    <property type="protein sequence ID" value="GBF09489.1"/>
    <property type="molecule type" value="Genomic_DNA"/>
</dbReference>
<evidence type="ECO:0000256" key="5">
    <source>
        <dbReference type="ARBA" id="ARBA00022741"/>
    </source>
</evidence>
<dbReference type="FunFam" id="3.30.930.10:FF:000038">
    <property type="entry name" value="Aspartate--tRNA ligase"/>
    <property type="match status" value="1"/>
</dbReference>
<dbReference type="Gene3D" id="2.40.50.140">
    <property type="entry name" value="Nucleic acid-binding proteins"/>
    <property type="match status" value="1"/>
</dbReference>
<dbReference type="NCBIfam" id="TIGR00458">
    <property type="entry name" value="aspS_nondisc"/>
    <property type="match status" value="1"/>
</dbReference>
<dbReference type="InterPro" id="IPR004523">
    <property type="entry name" value="Asp-tRNA_synthase_2"/>
</dbReference>
<evidence type="ECO:0000256" key="6">
    <source>
        <dbReference type="ARBA" id="ARBA00022840"/>
    </source>
</evidence>
<feature type="binding site" evidence="9">
    <location>
        <position position="372"/>
    </location>
    <ligand>
        <name>L-aspartate</name>
        <dbReference type="ChEBI" id="CHEBI:29991"/>
    </ligand>
</feature>
<dbReference type="RefSeq" id="WP_131160457.1">
    <property type="nucleotide sequence ID" value="NZ_BDMD01000071.1"/>
</dbReference>
<dbReference type="Gene3D" id="3.30.930.10">
    <property type="entry name" value="Bira Bifunctional Protein, Domain 2"/>
    <property type="match status" value="1"/>
</dbReference>
<dbReference type="GO" id="GO:0005829">
    <property type="term" value="C:cytosol"/>
    <property type="evidence" value="ECO:0007669"/>
    <property type="project" value="TreeGrafter"/>
</dbReference>
<dbReference type="HAMAP" id="MF_02075">
    <property type="entry name" value="Asp_tRNA_synth_type2"/>
    <property type="match status" value="1"/>
</dbReference>
<dbReference type="EC" id="6.1.1.12" evidence="9"/>
<comment type="caution">
    <text evidence="9">Lacks conserved residue(s) required for the propagation of feature annotation.</text>
</comment>
<dbReference type="GO" id="GO:0017101">
    <property type="term" value="C:aminoacyl-tRNA synthetase multienzyme complex"/>
    <property type="evidence" value="ECO:0007669"/>
    <property type="project" value="TreeGrafter"/>
</dbReference>
<evidence type="ECO:0000256" key="1">
    <source>
        <dbReference type="ARBA" id="ARBA00004496"/>
    </source>
</evidence>
<dbReference type="PANTHER" id="PTHR43450">
    <property type="entry name" value="ASPARTYL-TRNA SYNTHETASE"/>
    <property type="match status" value="1"/>
</dbReference>
<evidence type="ECO:0000256" key="8">
    <source>
        <dbReference type="ARBA" id="ARBA00023146"/>
    </source>
</evidence>
<keyword evidence="7 9" id="KW-0648">Protein biosynthesis</keyword>
<dbReference type="InterPro" id="IPR004364">
    <property type="entry name" value="Aa-tRNA-synt_II"/>
</dbReference>
<dbReference type="GO" id="GO:0005524">
    <property type="term" value="F:ATP binding"/>
    <property type="evidence" value="ECO:0007669"/>
    <property type="project" value="UniProtKB-UniRule"/>
</dbReference>
<feature type="binding site" evidence="9">
    <location>
        <position position="172"/>
    </location>
    <ligand>
        <name>L-aspartate</name>
        <dbReference type="ChEBI" id="CHEBI:29991"/>
    </ligand>
</feature>
<feature type="binding site" evidence="9">
    <location>
        <position position="365"/>
    </location>
    <ligand>
        <name>Mg(2+)</name>
        <dbReference type="ChEBI" id="CHEBI:18420"/>
        <label>2</label>
    </ligand>
</feature>
<comment type="catalytic activity">
    <reaction evidence="9">
        <text>tRNA(Asp) + L-aspartate + ATP = L-aspartyl-tRNA(Asp) + AMP + diphosphate</text>
        <dbReference type="Rhea" id="RHEA:19649"/>
        <dbReference type="Rhea" id="RHEA-COMP:9660"/>
        <dbReference type="Rhea" id="RHEA-COMP:9678"/>
        <dbReference type="ChEBI" id="CHEBI:29991"/>
        <dbReference type="ChEBI" id="CHEBI:30616"/>
        <dbReference type="ChEBI" id="CHEBI:33019"/>
        <dbReference type="ChEBI" id="CHEBI:78442"/>
        <dbReference type="ChEBI" id="CHEBI:78516"/>
        <dbReference type="ChEBI" id="CHEBI:456215"/>
        <dbReference type="EC" id="6.1.1.12"/>
    </reaction>
</comment>
<dbReference type="SUPFAM" id="SSF55681">
    <property type="entry name" value="Class II aaRS and biotin synthetases"/>
    <property type="match status" value="1"/>
</dbReference>
<dbReference type="PROSITE" id="PS50862">
    <property type="entry name" value="AA_TRNA_LIGASE_II"/>
    <property type="match status" value="1"/>
</dbReference>
<dbReference type="GO" id="GO:0000287">
    <property type="term" value="F:magnesium ion binding"/>
    <property type="evidence" value="ECO:0007669"/>
    <property type="project" value="UniProtKB-UniRule"/>
</dbReference>
<keyword evidence="3 9" id="KW-0963">Cytoplasm</keyword>
<evidence type="ECO:0000256" key="3">
    <source>
        <dbReference type="ARBA" id="ARBA00022490"/>
    </source>
</evidence>
<dbReference type="InterPro" id="IPR002312">
    <property type="entry name" value="Asp/Asn-tRNA-synth_IIb"/>
</dbReference>
<name>A0A401HAZ7_AERPX</name>
<feature type="binding site" evidence="9">
    <location>
        <begin position="216"/>
        <end position="218"/>
    </location>
    <ligand>
        <name>ATP</name>
        <dbReference type="ChEBI" id="CHEBI:30616"/>
    </ligand>
</feature>
<dbReference type="InterPro" id="IPR012340">
    <property type="entry name" value="NA-bd_OB-fold"/>
</dbReference>
<evidence type="ECO:0000313" key="12">
    <source>
        <dbReference type="Proteomes" id="UP000291213"/>
    </source>
</evidence>
<comment type="similarity">
    <text evidence="2 9">Belongs to the class-II aminoacyl-tRNA synthetase family. Type 2 subfamily.</text>
</comment>
<feature type="binding site" evidence="9">
    <location>
        <position position="368"/>
    </location>
    <ligand>
        <name>L-aspartate</name>
        <dbReference type="ChEBI" id="CHEBI:29991"/>
    </ligand>
</feature>
<evidence type="ECO:0000313" key="11">
    <source>
        <dbReference type="EMBL" id="GBF09489.1"/>
    </source>
</evidence>
<feature type="domain" description="Aminoacyl-transfer RNA synthetases class-II family profile" evidence="10">
    <location>
        <begin position="139"/>
        <end position="442"/>
    </location>
</feature>
<protein>
    <recommendedName>
        <fullName evidence="9">Aspartate--tRNA ligase</fullName>
        <ecNumber evidence="9">6.1.1.12</ecNumber>
    </recommendedName>
    <alternativeName>
        <fullName evidence="9">Aspartyl-tRNA synthetase</fullName>
        <shortName evidence="9">AspRS</shortName>
    </alternativeName>
</protein>
<comment type="subcellular location">
    <subcellularLocation>
        <location evidence="1 9">Cytoplasm</location>
    </subcellularLocation>
</comment>
<feature type="binding site" evidence="9">
    <location>
        <position position="216"/>
    </location>
    <ligand>
        <name>L-aspartate</name>
        <dbReference type="ChEBI" id="CHEBI:29991"/>
    </ligand>
</feature>
<accession>A0A401HAZ7</accession>
<keyword evidence="9" id="KW-0460">Magnesium</keyword>
<keyword evidence="6 9" id="KW-0067">ATP-binding</keyword>
<proteinExistence type="inferred from homology"/>
<evidence type="ECO:0000256" key="9">
    <source>
        <dbReference type="HAMAP-Rule" id="MF_02075"/>
    </source>
</evidence>
<evidence type="ECO:0000259" key="10">
    <source>
        <dbReference type="PROSITE" id="PS50862"/>
    </source>
</evidence>
<gene>
    <name evidence="9" type="primary">aspS</name>
    <name evidence="11" type="ORF">apy_12140</name>
</gene>
<feature type="binding site" evidence="9">
    <location>
        <begin position="224"/>
        <end position="226"/>
    </location>
    <ligand>
        <name>ATP</name>
        <dbReference type="ChEBI" id="CHEBI:30616"/>
    </ligand>
</feature>
<dbReference type="GO" id="GO:0003723">
    <property type="term" value="F:RNA binding"/>
    <property type="evidence" value="ECO:0007669"/>
    <property type="project" value="TreeGrafter"/>
</dbReference>
<feature type="binding site" evidence="9">
    <location>
        <position position="368"/>
    </location>
    <ligand>
        <name>Mg(2+)</name>
        <dbReference type="ChEBI" id="CHEBI:18420"/>
        <label>2</label>
    </ligand>
</feature>
<dbReference type="Pfam" id="PF00152">
    <property type="entry name" value="tRNA-synt_2"/>
    <property type="match status" value="1"/>
</dbReference>
<dbReference type="GO" id="GO:0004815">
    <property type="term" value="F:aspartate-tRNA ligase activity"/>
    <property type="evidence" value="ECO:0007669"/>
    <property type="project" value="UniProtKB-UniRule"/>
</dbReference>
<feature type="binding site" evidence="9">
    <location>
        <position position="365"/>
    </location>
    <ligand>
        <name>Mg(2+)</name>
        <dbReference type="ChEBI" id="CHEBI:18420"/>
        <label>3</label>
    </ligand>
</feature>
<dbReference type="AlphaFoldDB" id="A0A401HAZ7"/>
<evidence type="ECO:0000256" key="2">
    <source>
        <dbReference type="ARBA" id="ARBA00005312"/>
    </source>
</evidence>
<dbReference type="PANTHER" id="PTHR43450:SF1">
    <property type="entry name" value="ASPARTATE--TRNA LIGASE, CYTOPLASMIC"/>
    <property type="match status" value="1"/>
</dbReference>
<evidence type="ECO:0000256" key="4">
    <source>
        <dbReference type="ARBA" id="ARBA00022598"/>
    </source>
</evidence>
<sequence>MLKDRFIADIIASKESLVGGRVRVCGWAYRIRDLGRLKFILVRDRSGVIQATVKRGESPEEALKAAEDLKLESVVCVEGELRQAPTREGVEVKVERLEVLSTPVEPLPLEVEGSEKASLPTRLKYRWLDIRNPMVSAIFELEAMVAKVFRDYYWSQGFVEIFTPKIVAAGTESGAEVFPVVYFDKTAFLAQSPQFYKQFAVIAGLERVFEIGPVFRAEPHHTSRHLNEYHSLDIEVGFIESYNDVMNYVEGFMRAIVRMLEEDGRRVLELYGVELPRIPASGIPRIPLRKAYEILEEKYGKKVEYGEDLDSEGERLMGAYAGEELDSDFVFIVEYPWKVRPFYTMRKDDEPSWTYSFDLLYRGLEIVTGGQREHRYHRLLENLRDKGLDAESFQFYLDFFKHGAPPHGGAGMGLERIVMQTLKLENIREARMLPRDTERITP</sequence>
<dbReference type="InterPro" id="IPR006195">
    <property type="entry name" value="aa-tRNA-synth_II"/>
</dbReference>
<dbReference type="Pfam" id="PF01336">
    <property type="entry name" value="tRNA_anti-codon"/>
    <property type="match status" value="1"/>
</dbReference>
<feature type="region of interest" description="Aspartate" evidence="9">
    <location>
        <begin position="194"/>
        <end position="197"/>
    </location>
</feature>
<keyword evidence="8 9" id="KW-0030">Aminoacyl-tRNA synthetase</keyword>
<comment type="caution">
    <text evidence="11">The sequence shown here is derived from an EMBL/GenBank/DDBJ whole genome shotgun (WGS) entry which is preliminary data.</text>
</comment>
<comment type="function">
    <text evidence="9">Catalyzes the attachment of L-aspartate to tRNA(Asp) in a two-step reaction: L-aspartate is first activated by ATP to form Asp-AMP and then transferred to the acceptor end of tRNA(Asp).</text>
</comment>
<reference evidence="11 12" key="1">
    <citation type="submission" date="2017-02" db="EMBL/GenBank/DDBJ databases">
        <title>isolation and characterization of a novel temperate virus Aeropyrum globular virus 1 infecting hyperthermophilic archaeon Aeropyrum.</title>
        <authorList>
            <person name="Yumiya M."/>
            <person name="Yoshida T."/>
            <person name="Sako Y."/>
        </authorList>
    </citation>
    <scope>NUCLEOTIDE SEQUENCE [LARGE SCALE GENOMIC DNA]</scope>
    <source>
        <strain evidence="11 12">YK1-12-2013</strain>
    </source>
</reference>
<dbReference type="OrthoDB" id="5908at2157"/>
<keyword evidence="5 9" id="KW-0547">Nucleotide-binding</keyword>
<comment type="cofactor">
    <cofactor evidence="9">
        <name>Mg(2+)</name>
        <dbReference type="ChEBI" id="CHEBI:18420"/>
    </cofactor>
    <text evidence="9">Binds 3 Mg(2+) cations per subunit. The strongest magnesium site (Mg1) is bound to the beta- and gamma-phosphates of ATP and four water molecules complete its coordination sphere.</text>
</comment>
<dbReference type="InterPro" id="IPR004365">
    <property type="entry name" value="NA-bd_OB_tRNA"/>
</dbReference>
<comment type="subunit">
    <text evidence="9">Homodimer.</text>
</comment>